<protein>
    <submittedName>
        <fullName evidence="13">ABC transporter ATP-binding protein</fullName>
    </submittedName>
</protein>
<keyword evidence="2" id="KW-0813">Transport</keyword>
<keyword evidence="6" id="KW-0547">Nucleotide-binding</keyword>
<dbReference type="Proteomes" id="UP000305792">
    <property type="component" value="Unassembled WGS sequence"/>
</dbReference>
<dbReference type="SUPFAM" id="SSF90123">
    <property type="entry name" value="ABC transporter transmembrane region"/>
    <property type="match status" value="1"/>
</dbReference>
<keyword evidence="8 10" id="KW-1133">Transmembrane helix</keyword>
<keyword evidence="9 10" id="KW-0472">Membrane</keyword>
<feature type="transmembrane region" description="Helical" evidence="10">
    <location>
        <begin position="48"/>
        <end position="68"/>
    </location>
</feature>
<evidence type="ECO:0000256" key="4">
    <source>
        <dbReference type="ARBA" id="ARBA00022519"/>
    </source>
</evidence>
<dbReference type="EMBL" id="STGX01000003">
    <property type="protein sequence ID" value="THV30898.1"/>
    <property type="molecule type" value="Genomic_DNA"/>
</dbReference>
<evidence type="ECO:0000259" key="12">
    <source>
        <dbReference type="PROSITE" id="PS50929"/>
    </source>
</evidence>
<dbReference type="InterPro" id="IPR003439">
    <property type="entry name" value="ABC_transporter-like_ATP-bd"/>
</dbReference>
<dbReference type="InterPro" id="IPR039421">
    <property type="entry name" value="Type_1_exporter"/>
</dbReference>
<sequence length="593" mass="62418">MSTVVPKPRKAFEDGPADEAQERLPIAGPAEVRRAFVRILADDRGRAVQVLVLYLLAAVFSTALPVLLGQVVDGIGAGWSVARINAVCSVLVGCVAVQFVLSRLGRRAGYRFGERAAAQLRERVVVRVLRLPLDRVERAGRGDLGTRTAADVNTVADLLRDHGPIVATSLIEVVVLYAAMFVIDPLLGLAALVTLVPLMLAARRYLRRASGAFVEQRAALSEAAETLSASGAGSQTVAALALQRRRRDLGYRRGEQVFGTFARVVVLQSEFFMVLLWLNRIQVALVLLVSGLWYFEGGLTVGAAAAAATIAVRISNPTNAVMTHLGEFQQGAAALARIEGVGLVESAPREAVPSGSDLRLDAVTFGYGDGPDVLHGLSLHPRPGERLVVVGPSGAGKSTIARLLAGIDRPRSGAATLGGVAVGDIGVEELRRRVVLVTQEHYVFTATLRDNLVLAAPEAGDATLLEALRRVDAGWALEAGLDVMLGDEHRRLSTAEAQQIALARVVVADPDVVILDEATAGIDPASAGRVETALAAALAGRTVIAIAHQLQAAASADRIAVVEAGRIAEEGSHAELLAAGGVYAGLWHAWRGE</sequence>
<dbReference type="SUPFAM" id="SSF52540">
    <property type="entry name" value="P-loop containing nucleoside triphosphate hydrolases"/>
    <property type="match status" value="1"/>
</dbReference>
<gene>
    <name evidence="13" type="ORF">E9998_05880</name>
</gene>
<name>A0A4S8PJN2_9ACTN</name>
<evidence type="ECO:0000313" key="14">
    <source>
        <dbReference type="Proteomes" id="UP000305792"/>
    </source>
</evidence>
<evidence type="ECO:0000256" key="7">
    <source>
        <dbReference type="ARBA" id="ARBA00022840"/>
    </source>
</evidence>
<evidence type="ECO:0000256" key="5">
    <source>
        <dbReference type="ARBA" id="ARBA00022692"/>
    </source>
</evidence>
<dbReference type="Pfam" id="PF00664">
    <property type="entry name" value="ABC_membrane"/>
    <property type="match status" value="1"/>
</dbReference>
<comment type="caution">
    <text evidence="13">The sequence shown here is derived from an EMBL/GenBank/DDBJ whole genome shotgun (WGS) entry which is preliminary data.</text>
</comment>
<dbReference type="Pfam" id="PF00005">
    <property type="entry name" value="ABC_tran"/>
    <property type="match status" value="1"/>
</dbReference>
<keyword evidence="3" id="KW-1003">Cell membrane</keyword>
<evidence type="ECO:0000313" key="13">
    <source>
        <dbReference type="EMBL" id="THV30898.1"/>
    </source>
</evidence>
<proteinExistence type="predicted"/>
<keyword evidence="5 10" id="KW-0812">Transmembrane</keyword>
<keyword evidence="7 13" id="KW-0067">ATP-binding</keyword>
<keyword evidence="4" id="KW-0997">Cell inner membrane</keyword>
<dbReference type="InterPro" id="IPR036640">
    <property type="entry name" value="ABC1_TM_sf"/>
</dbReference>
<evidence type="ECO:0000259" key="11">
    <source>
        <dbReference type="PROSITE" id="PS50893"/>
    </source>
</evidence>
<dbReference type="Gene3D" id="3.40.50.300">
    <property type="entry name" value="P-loop containing nucleotide triphosphate hydrolases"/>
    <property type="match status" value="1"/>
</dbReference>
<dbReference type="GO" id="GO:0005524">
    <property type="term" value="F:ATP binding"/>
    <property type="evidence" value="ECO:0007669"/>
    <property type="project" value="UniProtKB-KW"/>
</dbReference>
<dbReference type="InterPro" id="IPR027417">
    <property type="entry name" value="P-loop_NTPase"/>
</dbReference>
<organism evidence="13 14">
    <name type="scientific">Glycomyces paridis</name>
    <dbReference type="NCBI Taxonomy" id="2126555"/>
    <lineage>
        <taxon>Bacteria</taxon>
        <taxon>Bacillati</taxon>
        <taxon>Actinomycetota</taxon>
        <taxon>Actinomycetes</taxon>
        <taxon>Glycomycetales</taxon>
        <taxon>Glycomycetaceae</taxon>
        <taxon>Glycomyces</taxon>
    </lineage>
</organism>
<dbReference type="GO" id="GO:0016887">
    <property type="term" value="F:ATP hydrolysis activity"/>
    <property type="evidence" value="ECO:0007669"/>
    <property type="project" value="InterPro"/>
</dbReference>
<evidence type="ECO:0000256" key="8">
    <source>
        <dbReference type="ARBA" id="ARBA00022989"/>
    </source>
</evidence>
<dbReference type="PROSITE" id="PS50893">
    <property type="entry name" value="ABC_TRANSPORTER_2"/>
    <property type="match status" value="1"/>
</dbReference>
<dbReference type="GO" id="GO:0015421">
    <property type="term" value="F:ABC-type oligopeptide transporter activity"/>
    <property type="evidence" value="ECO:0007669"/>
    <property type="project" value="TreeGrafter"/>
</dbReference>
<dbReference type="GO" id="GO:0005886">
    <property type="term" value="C:plasma membrane"/>
    <property type="evidence" value="ECO:0007669"/>
    <property type="project" value="UniProtKB-SubCell"/>
</dbReference>
<evidence type="ECO:0000256" key="3">
    <source>
        <dbReference type="ARBA" id="ARBA00022475"/>
    </source>
</evidence>
<dbReference type="InterPro" id="IPR011527">
    <property type="entry name" value="ABC1_TM_dom"/>
</dbReference>
<dbReference type="CDD" id="cd07346">
    <property type="entry name" value="ABC_6TM_exporters"/>
    <property type="match status" value="1"/>
</dbReference>
<dbReference type="PANTHER" id="PTHR43394">
    <property type="entry name" value="ATP-DEPENDENT PERMEASE MDL1, MITOCHONDRIAL"/>
    <property type="match status" value="1"/>
</dbReference>
<evidence type="ECO:0000256" key="9">
    <source>
        <dbReference type="ARBA" id="ARBA00023136"/>
    </source>
</evidence>
<comment type="subcellular location">
    <subcellularLocation>
        <location evidence="1">Cell membrane</location>
        <topology evidence="1">Multi-pass membrane protein</topology>
    </subcellularLocation>
</comment>
<feature type="transmembrane region" description="Helical" evidence="10">
    <location>
        <begin position="80"/>
        <end position="101"/>
    </location>
</feature>
<dbReference type="Gene3D" id="1.20.1560.10">
    <property type="entry name" value="ABC transporter type 1, transmembrane domain"/>
    <property type="match status" value="1"/>
</dbReference>
<reference evidence="13 14" key="1">
    <citation type="journal article" date="2018" name="Int. J. Syst. Evol. Microbiol.">
        <title>Glycomyces paridis sp. nov., isolated from the medicinal plant Paris polyphylla.</title>
        <authorList>
            <person name="Fang X.M."/>
            <person name="Bai J.L."/>
            <person name="Su J."/>
            <person name="Zhao L.L."/>
            <person name="Liu H.Y."/>
            <person name="Ma B.P."/>
            <person name="Zhang Y.Q."/>
            <person name="Yu L.Y."/>
        </authorList>
    </citation>
    <scope>NUCLEOTIDE SEQUENCE [LARGE SCALE GENOMIC DNA]</scope>
    <source>
        <strain evidence="13 14">CPCC 204357</strain>
    </source>
</reference>
<dbReference type="RefSeq" id="WP_136528764.1">
    <property type="nucleotide sequence ID" value="NZ_STGX01000003.1"/>
</dbReference>
<feature type="transmembrane region" description="Helical" evidence="10">
    <location>
        <begin position="284"/>
        <end position="312"/>
    </location>
</feature>
<dbReference type="OrthoDB" id="9806127at2"/>
<dbReference type="InterPro" id="IPR003593">
    <property type="entry name" value="AAA+_ATPase"/>
</dbReference>
<dbReference type="FunFam" id="3.40.50.300:FF:001001">
    <property type="entry name" value="Multidrug ABC transporter ATP-binding protein"/>
    <property type="match status" value="1"/>
</dbReference>
<dbReference type="SMART" id="SM00382">
    <property type="entry name" value="AAA"/>
    <property type="match status" value="1"/>
</dbReference>
<evidence type="ECO:0000256" key="10">
    <source>
        <dbReference type="SAM" id="Phobius"/>
    </source>
</evidence>
<accession>A0A4S8PJN2</accession>
<keyword evidence="14" id="KW-1185">Reference proteome</keyword>
<dbReference type="PANTHER" id="PTHR43394:SF1">
    <property type="entry name" value="ATP-BINDING CASSETTE SUB-FAMILY B MEMBER 10, MITOCHONDRIAL"/>
    <property type="match status" value="1"/>
</dbReference>
<feature type="domain" description="ABC transporter" evidence="11">
    <location>
        <begin position="358"/>
        <end position="589"/>
    </location>
</feature>
<feature type="transmembrane region" description="Helical" evidence="10">
    <location>
        <begin position="257"/>
        <end position="278"/>
    </location>
</feature>
<dbReference type="PROSITE" id="PS50929">
    <property type="entry name" value="ABC_TM1F"/>
    <property type="match status" value="1"/>
</dbReference>
<evidence type="ECO:0000256" key="2">
    <source>
        <dbReference type="ARBA" id="ARBA00022448"/>
    </source>
</evidence>
<evidence type="ECO:0000256" key="1">
    <source>
        <dbReference type="ARBA" id="ARBA00004651"/>
    </source>
</evidence>
<dbReference type="AlphaFoldDB" id="A0A4S8PJN2"/>
<evidence type="ECO:0000256" key="6">
    <source>
        <dbReference type="ARBA" id="ARBA00022741"/>
    </source>
</evidence>
<feature type="domain" description="ABC transmembrane type-1" evidence="12">
    <location>
        <begin position="50"/>
        <end position="330"/>
    </location>
</feature>